<organism evidence="2">
    <name type="scientific">marine sediment metagenome</name>
    <dbReference type="NCBI Taxonomy" id="412755"/>
    <lineage>
        <taxon>unclassified sequences</taxon>
        <taxon>metagenomes</taxon>
        <taxon>ecological metagenomes</taxon>
    </lineage>
</organism>
<accession>X1DNR0</accession>
<dbReference type="InterPro" id="IPR001036">
    <property type="entry name" value="Acrflvin-R"/>
</dbReference>
<dbReference type="GO" id="GO:0042910">
    <property type="term" value="F:xenobiotic transmembrane transporter activity"/>
    <property type="evidence" value="ECO:0007669"/>
    <property type="project" value="TreeGrafter"/>
</dbReference>
<evidence type="ECO:0000256" key="1">
    <source>
        <dbReference type="SAM" id="Phobius"/>
    </source>
</evidence>
<dbReference type="Pfam" id="PF00873">
    <property type="entry name" value="ACR_tran"/>
    <property type="match status" value="1"/>
</dbReference>
<comment type="caution">
    <text evidence="2">The sequence shown here is derived from an EMBL/GenBank/DDBJ whole genome shotgun (WGS) entry which is preliminary data.</text>
</comment>
<reference evidence="2" key="1">
    <citation type="journal article" date="2014" name="Front. Microbiol.">
        <title>High frequency of phylogenetically diverse reductive dehalogenase-homologous genes in deep subseafloor sedimentary metagenomes.</title>
        <authorList>
            <person name="Kawai M."/>
            <person name="Futagami T."/>
            <person name="Toyoda A."/>
            <person name="Takaki Y."/>
            <person name="Nishi S."/>
            <person name="Hori S."/>
            <person name="Arai W."/>
            <person name="Tsubouchi T."/>
            <person name="Morono Y."/>
            <person name="Uchiyama I."/>
            <person name="Ito T."/>
            <person name="Fujiyama A."/>
            <person name="Inagaki F."/>
            <person name="Takami H."/>
        </authorList>
    </citation>
    <scope>NUCLEOTIDE SEQUENCE</scope>
    <source>
        <strain evidence="2">Expedition CK06-06</strain>
    </source>
</reference>
<evidence type="ECO:0000313" key="2">
    <source>
        <dbReference type="EMBL" id="GAH06624.1"/>
    </source>
</evidence>
<dbReference type="PANTHER" id="PTHR32063:SF0">
    <property type="entry name" value="SWARMING MOTILITY PROTEIN SWRC"/>
    <property type="match status" value="1"/>
</dbReference>
<gene>
    <name evidence="2" type="ORF">S01H4_60874</name>
</gene>
<keyword evidence="1" id="KW-1133">Transmembrane helix</keyword>
<dbReference type="GO" id="GO:0005886">
    <property type="term" value="C:plasma membrane"/>
    <property type="evidence" value="ECO:0007669"/>
    <property type="project" value="TreeGrafter"/>
</dbReference>
<dbReference type="PANTHER" id="PTHR32063">
    <property type="match status" value="1"/>
</dbReference>
<feature type="transmembrane region" description="Helical" evidence="1">
    <location>
        <begin position="12"/>
        <end position="34"/>
    </location>
</feature>
<protein>
    <recommendedName>
        <fullName evidence="3">Efflux RND transporter permease subunit</fullName>
    </recommendedName>
</protein>
<keyword evidence="1" id="KW-0812">Transmembrane</keyword>
<feature type="non-terminal residue" evidence="2">
    <location>
        <position position="67"/>
    </location>
</feature>
<dbReference type="PRINTS" id="PR00702">
    <property type="entry name" value="ACRIFLAVINRP"/>
</dbReference>
<dbReference type="Gene3D" id="1.20.1640.10">
    <property type="entry name" value="Multidrug efflux transporter AcrB transmembrane domain"/>
    <property type="match status" value="1"/>
</dbReference>
<dbReference type="EMBL" id="BART01035983">
    <property type="protein sequence ID" value="GAH06624.1"/>
    <property type="molecule type" value="Genomic_DNA"/>
</dbReference>
<sequence>MKISNLAVKKPVTTVVFYLGIIVLGVFSLGKLAIDLIPDISYPVIAIFSEYPGVSPEEIEENLTKII</sequence>
<keyword evidence="1" id="KW-0472">Membrane</keyword>
<dbReference type="AlphaFoldDB" id="X1DNR0"/>
<name>X1DNR0_9ZZZZ</name>
<proteinExistence type="predicted"/>
<dbReference type="Gene3D" id="3.30.70.1430">
    <property type="entry name" value="Multidrug efflux transporter AcrB pore domain"/>
    <property type="match status" value="1"/>
</dbReference>
<evidence type="ECO:0008006" key="3">
    <source>
        <dbReference type="Google" id="ProtNLM"/>
    </source>
</evidence>